<dbReference type="KEGG" id="pgb:H744_1c0304"/>
<keyword evidence="2" id="KW-0479">Metal-binding</keyword>
<dbReference type="GO" id="GO:0016052">
    <property type="term" value="P:carbohydrate catabolic process"/>
    <property type="evidence" value="ECO:0007669"/>
    <property type="project" value="TreeGrafter"/>
</dbReference>
<evidence type="ECO:0000256" key="1">
    <source>
        <dbReference type="ARBA" id="ARBA00001946"/>
    </source>
</evidence>
<dbReference type="STRING" id="658445.H744_1c0304"/>
<evidence type="ECO:0000313" key="5">
    <source>
        <dbReference type="EMBL" id="AJR05329.1"/>
    </source>
</evidence>
<keyword evidence="6" id="KW-1185">Reference proteome</keyword>
<dbReference type="GO" id="GO:0009063">
    <property type="term" value="P:amino acid catabolic process"/>
    <property type="evidence" value="ECO:0007669"/>
    <property type="project" value="InterPro"/>
</dbReference>
<dbReference type="CDD" id="cd03316">
    <property type="entry name" value="MR_like"/>
    <property type="match status" value="1"/>
</dbReference>
<organism evidence="5 6">
    <name type="scientific">Photobacterium gaetbulicola Gung47</name>
    <dbReference type="NCBI Taxonomy" id="658445"/>
    <lineage>
        <taxon>Bacteria</taxon>
        <taxon>Pseudomonadati</taxon>
        <taxon>Pseudomonadota</taxon>
        <taxon>Gammaproteobacteria</taxon>
        <taxon>Vibrionales</taxon>
        <taxon>Vibrionaceae</taxon>
        <taxon>Photobacterium</taxon>
    </lineage>
</organism>
<sequence length="381" mass="41869">MKIIDVIPHAISVPLEQPFYFSQGWVHNRSSLIVEIVTDEGISGFGEALCHGLQPPHIAAAFIEHAFKPLLLNRDPFDVEVLWEEMYNLTRPYGQGGSAVNAISGVDIALWDIMGKALNQPIHKLIGGAFRKEVTPYATGFYRVDGATYPADSIDEAHRHVESGFGAFKLKIGFGIEEDIALIRAIREAVGEEVKIMADANGAYSVGAARRIIKETEEYNPYFLEELLAPEDLEGYQQIKNLSKTYIAAGEQVFGKTGYRPWLEGNALDIIQPDLCSSGGITECKKIAAMAQANNTRMIPHVWGSGIGIAASLQFIASLPAAPLSLNPIEPMLEYDQSSHPFRKDLICDGINMVDGKVQISTKPGIGVDVNREIIERYKIN</sequence>
<dbReference type="PANTHER" id="PTHR13794:SF58">
    <property type="entry name" value="MITOCHONDRIAL ENOLASE SUPERFAMILY MEMBER 1"/>
    <property type="match status" value="1"/>
</dbReference>
<evidence type="ECO:0000313" key="6">
    <source>
        <dbReference type="Proteomes" id="UP000032303"/>
    </source>
</evidence>
<dbReference type="PATRIC" id="fig|658445.3.peg.333"/>
<dbReference type="SUPFAM" id="SSF51604">
    <property type="entry name" value="Enolase C-terminal domain-like"/>
    <property type="match status" value="1"/>
</dbReference>
<comment type="cofactor">
    <cofactor evidence="1">
        <name>Mg(2+)</name>
        <dbReference type="ChEBI" id="CHEBI:18420"/>
    </cofactor>
</comment>
<protein>
    <submittedName>
        <fullName evidence="5">Putative mandelate racemase/muconate lactonizing-like protein</fullName>
    </submittedName>
</protein>
<accession>A0A0C5WJQ5</accession>
<dbReference type="GO" id="GO:0016836">
    <property type="term" value="F:hydro-lyase activity"/>
    <property type="evidence" value="ECO:0007669"/>
    <property type="project" value="TreeGrafter"/>
</dbReference>
<dbReference type="EMBL" id="CP005973">
    <property type="protein sequence ID" value="AJR05329.1"/>
    <property type="molecule type" value="Genomic_DNA"/>
</dbReference>
<dbReference type="Pfam" id="PF02746">
    <property type="entry name" value="MR_MLE_N"/>
    <property type="match status" value="1"/>
</dbReference>
<dbReference type="Proteomes" id="UP000032303">
    <property type="component" value="Chromosome 1"/>
</dbReference>
<dbReference type="GO" id="GO:0000287">
    <property type="term" value="F:magnesium ion binding"/>
    <property type="evidence" value="ECO:0007669"/>
    <property type="project" value="TreeGrafter"/>
</dbReference>
<dbReference type="InterPro" id="IPR013342">
    <property type="entry name" value="Mandelate_racemase_C"/>
</dbReference>
<dbReference type="Gene3D" id="3.30.390.10">
    <property type="entry name" value="Enolase-like, N-terminal domain"/>
    <property type="match status" value="1"/>
</dbReference>
<dbReference type="InterPro" id="IPR029017">
    <property type="entry name" value="Enolase-like_N"/>
</dbReference>
<dbReference type="SFLD" id="SFLDS00001">
    <property type="entry name" value="Enolase"/>
    <property type="match status" value="1"/>
</dbReference>
<dbReference type="SMART" id="SM00922">
    <property type="entry name" value="MR_MLE"/>
    <property type="match status" value="1"/>
</dbReference>
<dbReference type="HOGENOM" id="CLU_030273_3_0_6"/>
<dbReference type="InterPro" id="IPR013341">
    <property type="entry name" value="Mandelate_racemase_N_dom"/>
</dbReference>
<dbReference type="InterPro" id="IPR029065">
    <property type="entry name" value="Enolase_C-like"/>
</dbReference>
<dbReference type="InterPro" id="IPR018110">
    <property type="entry name" value="Mandel_Rmase/mucon_lact_enz_CS"/>
</dbReference>
<dbReference type="Pfam" id="PF13378">
    <property type="entry name" value="MR_MLE_C"/>
    <property type="match status" value="1"/>
</dbReference>
<name>A0A0C5WJQ5_9GAMM</name>
<dbReference type="OrthoDB" id="103536at2"/>
<feature type="domain" description="Mandelate racemase/muconate lactonizing enzyme C-terminal" evidence="4">
    <location>
        <begin position="150"/>
        <end position="246"/>
    </location>
</feature>
<dbReference type="PANTHER" id="PTHR13794">
    <property type="entry name" value="ENOLASE SUPERFAMILY, MANDELATE RACEMASE"/>
    <property type="match status" value="1"/>
</dbReference>
<dbReference type="InterPro" id="IPR036849">
    <property type="entry name" value="Enolase-like_C_sf"/>
</dbReference>
<proteinExistence type="predicted"/>
<dbReference type="PROSITE" id="PS00908">
    <property type="entry name" value="MR_MLE_1"/>
    <property type="match status" value="1"/>
</dbReference>
<dbReference type="Gene3D" id="3.20.20.120">
    <property type="entry name" value="Enolase-like C-terminal domain"/>
    <property type="match status" value="1"/>
</dbReference>
<evidence type="ECO:0000259" key="4">
    <source>
        <dbReference type="SMART" id="SM00922"/>
    </source>
</evidence>
<reference evidence="5 6" key="1">
    <citation type="submission" date="2013-05" db="EMBL/GenBank/DDBJ databases">
        <title>Complete genome sequence of the lipase-producing bacterium Photobacterium gaetbulicola Gung47.</title>
        <authorList>
            <person name="Kim Y.-O."/>
        </authorList>
    </citation>
    <scope>NUCLEOTIDE SEQUENCE [LARGE SCALE GENOMIC DNA]</scope>
    <source>
        <strain evidence="5 6">Gung47</strain>
    </source>
</reference>
<dbReference type="InterPro" id="IPR046945">
    <property type="entry name" value="RHMD-like"/>
</dbReference>
<dbReference type="SUPFAM" id="SSF54826">
    <property type="entry name" value="Enolase N-terminal domain-like"/>
    <property type="match status" value="1"/>
</dbReference>
<dbReference type="SFLD" id="SFLDG00179">
    <property type="entry name" value="mandelate_racemase"/>
    <property type="match status" value="1"/>
</dbReference>
<gene>
    <name evidence="5" type="ORF">H744_1c0304</name>
</gene>
<evidence type="ECO:0000256" key="3">
    <source>
        <dbReference type="ARBA" id="ARBA00022842"/>
    </source>
</evidence>
<evidence type="ECO:0000256" key="2">
    <source>
        <dbReference type="ARBA" id="ARBA00022723"/>
    </source>
</evidence>
<dbReference type="AlphaFoldDB" id="A0A0C5WJQ5"/>
<keyword evidence="3" id="KW-0460">Magnesium</keyword>